<gene>
    <name evidence="1" type="ORF">KGQ19_08975</name>
</gene>
<evidence type="ECO:0000313" key="1">
    <source>
        <dbReference type="EMBL" id="MBS2547001.1"/>
    </source>
</evidence>
<dbReference type="RefSeq" id="WP_212008608.1">
    <property type="nucleotide sequence ID" value="NZ_JAAFYZ010000021.1"/>
</dbReference>
<dbReference type="EMBL" id="JAAFYZ010000021">
    <property type="protein sequence ID" value="MBS2547001.1"/>
    <property type="molecule type" value="Genomic_DNA"/>
</dbReference>
<dbReference type="Proteomes" id="UP000730482">
    <property type="component" value="Unassembled WGS sequence"/>
</dbReference>
<name>A0ABS5KLU8_9ACTN</name>
<protein>
    <submittedName>
        <fullName evidence="1">Uncharacterized protein</fullName>
    </submittedName>
</protein>
<evidence type="ECO:0000313" key="2">
    <source>
        <dbReference type="Proteomes" id="UP000730482"/>
    </source>
</evidence>
<accession>A0ABS5KLU8</accession>
<sequence length="265" mass="28227">MSGSSRTAPRDLGAVAVRLFERAATGESVELAVLSGVERCVLGGASYALLERPVRLAWDGFGEARRNKATELSLAGMSERGLIRREAGEGAAEPAASLWTMSPELGIVQAAQRKPAYLVVTEVEGKKTRGLRFFAIGDKEQPVCGVVVEEPVALPTGSYKNVETLGPLGWMSRYRLVSEGHAVGILTDMALTPRQDRGGTYLYGIRRFQRPEGGAVVEAGISVAGAGSAARVRRFSAGQSDREVFAVKAEVLHSLLGRLLATGSW</sequence>
<comment type="caution">
    <text evidence="1">The sequence shown here is derived from an EMBL/GenBank/DDBJ whole genome shotgun (WGS) entry which is preliminary data.</text>
</comment>
<reference evidence="1 2" key="1">
    <citation type="submission" date="2020-02" db="EMBL/GenBank/DDBJ databases">
        <title>Acidophilic actinobacteria isolated from forest soil.</title>
        <authorList>
            <person name="Golinska P."/>
        </authorList>
    </citation>
    <scope>NUCLEOTIDE SEQUENCE [LARGE SCALE GENOMIC DNA]</scope>
    <source>
        <strain evidence="1 2">NL8</strain>
    </source>
</reference>
<keyword evidence="2" id="KW-1185">Reference proteome</keyword>
<organism evidence="1 2">
    <name type="scientific">Catenulispora pinistramenti</name>
    <dbReference type="NCBI Taxonomy" id="2705254"/>
    <lineage>
        <taxon>Bacteria</taxon>
        <taxon>Bacillati</taxon>
        <taxon>Actinomycetota</taxon>
        <taxon>Actinomycetes</taxon>
        <taxon>Catenulisporales</taxon>
        <taxon>Catenulisporaceae</taxon>
        <taxon>Catenulispora</taxon>
    </lineage>
</organism>
<proteinExistence type="predicted"/>